<accession>C1E5U0</accession>
<gene>
    <name evidence="1" type="primary">HLIP</name>
    <name evidence="1" type="ORF">MICPUN_106894</name>
</gene>
<proteinExistence type="predicted"/>
<name>C1E5U0_MICCC</name>
<dbReference type="OrthoDB" id="2019915at2759"/>
<dbReference type="SUPFAM" id="SSF103511">
    <property type="entry name" value="Chlorophyll a-b binding protein"/>
    <property type="match status" value="1"/>
</dbReference>
<sequence length="136" mass="15213">MACVAQIRGVPATAPRLSLLGNRRAVRGKRMSAVMNATETDVVAETKQMLKEGGVTVEYQRRKAKEMVKFFKQQAYDQAVEDSQVFGWTPKNEINNGRWTMFGLLVGMMTEYATGVDFIDQIKLTISVLGIADIYD</sequence>
<dbReference type="Proteomes" id="UP000002009">
    <property type="component" value="Chromosome 5"/>
</dbReference>
<dbReference type="KEGG" id="mis:MICPUN_106894"/>
<protein>
    <submittedName>
        <fullName evidence="1">High light induced protein like protein</fullName>
    </submittedName>
</protein>
<dbReference type="eggNOG" id="ENOG502RXUG">
    <property type="taxonomic scope" value="Eukaryota"/>
</dbReference>
<dbReference type="InParanoid" id="C1E5U0"/>
<reference evidence="1 2" key="1">
    <citation type="journal article" date="2009" name="Science">
        <title>Green evolution and dynamic adaptations revealed by genomes of the marine picoeukaryotes Micromonas.</title>
        <authorList>
            <person name="Worden A.Z."/>
            <person name="Lee J.H."/>
            <person name="Mock T."/>
            <person name="Rouze P."/>
            <person name="Simmons M.P."/>
            <person name="Aerts A.L."/>
            <person name="Allen A.E."/>
            <person name="Cuvelier M.L."/>
            <person name="Derelle E."/>
            <person name="Everett M.V."/>
            <person name="Foulon E."/>
            <person name="Grimwood J."/>
            <person name="Gundlach H."/>
            <person name="Henrissat B."/>
            <person name="Napoli C."/>
            <person name="McDonald S.M."/>
            <person name="Parker M.S."/>
            <person name="Rombauts S."/>
            <person name="Salamov A."/>
            <person name="Von Dassow P."/>
            <person name="Badger J.H."/>
            <person name="Coutinho P.M."/>
            <person name="Demir E."/>
            <person name="Dubchak I."/>
            <person name="Gentemann C."/>
            <person name="Eikrem W."/>
            <person name="Gready J.E."/>
            <person name="John U."/>
            <person name="Lanier W."/>
            <person name="Lindquist E.A."/>
            <person name="Lucas S."/>
            <person name="Mayer K.F."/>
            <person name="Moreau H."/>
            <person name="Not F."/>
            <person name="Otillar R."/>
            <person name="Panaud O."/>
            <person name="Pangilinan J."/>
            <person name="Paulsen I."/>
            <person name="Piegu B."/>
            <person name="Poliakov A."/>
            <person name="Robbens S."/>
            <person name="Schmutz J."/>
            <person name="Toulza E."/>
            <person name="Wyss T."/>
            <person name="Zelensky A."/>
            <person name="Zhou K."/>
            <person name="Armbrust E.V."/>
            <person name="Bhattacharya D."/>
            <person name="Goodenough U.W."/>
            <person name="Van de Peer Y."/>
            <person name="Grigoriev I.V."/>
        </authorList>
    </citation>
    <scope>NUCLEOTIDE SEQUENCE [LARGE SCALE GENOMIC DNA]</scope>
    <source>
        <strain evidence="2">RCC299 / NOUM17</strain>
    </source>
</reference>
<evidence type="ECO:0000313" key="1">
    <source>
        <dbReference type="EMBL" id="ACO63312.1"/>
    </source>
</evidence>
<dbReference type="Gene3D" id="1.10.3460.10">
    <property type="entry name" value="Chlorophyll a/b binding protein domain"/>
    <property type="match status" value="1"/>
</dbReference>
<dbReference type="RefSeq" id="XP_002502054.1">
    <property type="nucleotide sequence ID" value="XM_002502008.1"/>
</dbReference>
<organism evidence="1 2">
    <name type="scientific">Micromonas commoda (strain RCC299 / NOUM17 / CCMP2709)</name>
    <name type="common">Picoplanktonic green alga</name>
    <dbReference type="NCBI Taxonomy" id="296587"/>
    <lineage>
        <taxon>Eukaryota</taxon>
        <taxon>Viridiplantae</taxon>
        <taxon>Chlorophyta</taxon>
        <taxon>Mamiellophyceae</taxon>
        <taxon>Mamiellales</taxon>
        <taxon>Mamiellaceae</taxon>
        <taxon>Micromonas</taxon>
    </lineage>
</organism>
<evidence type="ECO:0000313" key="2">
    <source>
        <dbReference type="Proteomes" id="UP000002009"/>
    </source>
</evidence>
<dbReference type="GeneID" id="8243721"/>
<dbReference type="OMA" id="MMTEYAT"/>
<dbReference type="STRING" id="296587.C1E5U0"/>
<dbReference type="EMBL" id="CP001326">
    <property type="protein sequence ID" value="ACO63312.1"/>
    <property type="molecule type" value="Genomic_DNA"/>
</dbReference>
<dbReference type="AlphaFoldDB" id="C1E5U0"/>
<keyword evidence="2" id="KW-1185">Reference proteome</keyword>